<dbReference type="HAMAP" id="MF_01325_B">
    <property type="entry name" value="Ribosomal_uL3_B"/>
    <property type="match status" value="1"/>
</dbReference>
<dbReference type="Pfam" id="PF00297">
    <property type="entry name" value="Ribosomal_L3"/>
    <property type="match status" value="1"/>
</dbReference>
<dbReference type="InterPro" id="IPR019927">
    <property type="entry name" value="Ribosomal_uL3_bac/org-type"/>
</dbReference>
<feature type="region of interest" description="Disordered" evidence="5">
    <location>
        <begin position="544"/>
        <end position="630"/>
    </location>
</feature>
<evidence type="ECO:0000259" key="6">
    <source>
        <dbReference type="PROSITE" id="PS51061"/>
    </source>
</evidence>
<feature type="domain" description="SUZ" evidence="7">
    <location>
        <begin position="310"/>
        <end position="403"/>
    </location>
</feature>
<dbReference type="Gene3D" id="3.30.1370.50">
    <property type="entry name" value="R3H-like domain"/>
    <property type="match status" value="1"/>
</dbReference>
<evidence type="ECO:0000313" key="8">
    <source>
        <dbReference type="EMBL" id="KAL1635086.1"/>
    </source>
</evidence>
<feature type="region of interest" description="Disordered" evidence="5">
    <location>
        <begin position="307"/>
        <end position="459"/>
    </location>
</feature>
<gene>
    <name evidence="8" type="ORF">SLS56_001838</name>
</gene>
<feature type="compositionally biased region" description="Low complexity" evidence="5">
    <location>
        <begin position="685"/>
        <end position="703"/>
    </location>
</feature>
<feature type="compositionally biased region" description="Low complexity" evidence="5">
    <location>
        <begin position="11"/>
        <end position="20"/>
    </location>
</feature>
<accession>A0ABR3T7C7</accession>
<comment type="similarity">
    <text evidence="1">Belongs to the universal ribosomal protein uL3 family.</text>
</comment>
<organism evidence="8 9">
    <name type="scientific">Neofusicoccum ribis</name>
    <dbReference type="NCBI Taxonomy" id="45134"/>
    <lineage>
        <taxon>Eukaryota</taxon>
        <taxon>Fungi</taxon>
        <taxon>Dikarya</taxon>
        <taxon>Ascomycota</taxon>
        <taxon>Pezizomycotina</taxon>
        <taxon>Dothideomycetes</taxon>
        <taxon>Dothideomycetes incertae sedis</taxon>
        <taxon>Botryosphaeriales</taxon>
        <taxon>Botryosphaeriaceae</taxon>
        <taxon>Neofusicoccum</taxon>
    </lineage>
</organism>
<feature type="compositionally biased region" description="Polar residues" evidence="5">
    <location>
        <begin position="68"/>
        <end position="81"/>
    </location>
</feature>
<dbReference type="InterPro" id="IPR036867">
    <property type="entry name" value="R3H_dom_sf"/>
</dbReference>
<feature type="compositionally biased region" description="Basic and acidic residues" evidence="5">
    <location>
        <begin position="1"/>
        <end position="10"/>
    </location>
</feature>
<dbReference type="Gene3D" id="2.40.30.10">
    <property type="entry name" value="Translation factors"/>
    <property type="match status" value="1"/>
</dbReference>
<keyword evidence="2" id="KW-0689">Ribosomal protein</keyword>
<feature type="domain" description="R3H" evidence="6">
    <location>
        <begin position="246"/>
        <end position="309"/>
    </location>
</feature>
<dbReference type="Proteomes" id="UP001521116">
    <property type="component" value="Unassembled WGS sequence"/>
</dbReference>
<name>A0ABR3T7C7_9PEZI</name>
<feature type="region of interest" description="Disordered" evidence="5">
    <location>
        <begin position="649"/>
        <end position="737"/>
    </location>
</feature>
<evidence type="ECO:0000313" key="9">
    <source>
        <dbReference type="Proteomes" id="UP001521116"/>
    </source>
</evidence>
<dbReference type="CDD" id="cd02642">
    <property type="entry name" value="R3H_encore_like"/>
    <property type="match status" value="1"/>
</dbReference>
<dbReference type="EMBL" id="JAJVDC020000012">
    <property type="protein sequence ID" value="KAL1635086.1"/>
    <property type="molecule type" value="Genomic_DNA"/>
</dbReference>
<evidence type="ECO:0000256" key="3">
    <source>
        <dbReference type="ARBA" id="ARBA00023274"/>
    </source>
</evidence>
<feature type="compositionally biased region" description="Basic and acidic residues" evidence="5">
    <location>
        <begin position="124"/>
        <end position="142"/>
    </location>
</feature>
<dbReference type="NCBIfam" id="TIGR03625">
    <property type="entry name" value="L3_bact"/>
    <property type="match status" value="1"/>
</dbReference>
<proteinExistence type="inferred from homology"/>
<dbReference type="PANTHER" id="PTHR11229">
    <property type="entry name" value="50S RIBOSOMAL PROTEIN L3"/>
    <property type="match status" value="1"/>
</dbReference>
<dbReference type="PANTHER" id="PTHR11229:SF8">
    <property type="entry name" value="LARGE RIBOSOMAL SUBUNIT PROTEIN UL3M"/>
    <property type="match status" value="1"/>
</dbReference>
<reference evidence="8 9" key="1">
    <citation type="submission" date="2024-02" db="EMBL/GenBank/DDBJ databases">
        <title>De novo assembly and annotation of 12 fungi associated with fruit tree decline syndrome in Ontario, Canada.</title>
        <authorList>
            <person name="Sulman M."/>
            <person name="Ellouze W."/>
            <person name="Ilyukhin E."/>
        </authorList>
    </citation>
    <scope>NUCLEOTIDE SEQUENCE [LARGE SCALE GENOMIC DNA]</scope>
    <source>
        <strain evidence="8 9">M1-105</strain>
    </source>
</reference>
<evidence type="ECO:0000256" key="2">
    <source>
        <dbReference type="ARBA" id="ARBA00022980"/>
    </source>
</evidence>
<dbReference type="PROSITE" id="PS51673">
    <property type="entry name" value="SUZ"/>
    <property type="match status" value="1"/>
</dbReference>
<dbReference type="InterPro" id="IPR009000">
    <property type="entry name" value="Transl_B-barrel_sf"/>
</dbReference>
<sequence length="1012" mass="108274">MPHNSKDVAAGHKAAQGQQAPVILQKPSELPEAQIADNHIENGEKDETSNQEHAPDTNGSSKDAHAQNGVSSDSNAEQSMDSVGGAVKPVVADDDATQVSSSNSSAKPPSVDGKSVASGTTFALDEKESIRPDDSASIRAVEEDREDVFSPPDSVAAGSRVGSENGIGRAFRDQLNEISVMGASSQRGILPGRNVHIMSSSEVAQAASGRPASLPLGAIQENDGTSQPQPVPDEKLLEALQSPRDRLFVLKLEQDVLDFLRNTAEKELDVPNCNAFYRMLAHRFADYYLLGHVVDPVTSAVKITKTPYSRMPPPLSSLPSSLSSGPETPPIIVPARKIMRRGESGGTPSGTNTTANSEGPSKTTSEAGADSGSDAGQGPRKLTREEREAKYKEARQRIFGSAEDGDLGESTNNSESKDMSRSSSAAGKKTKKKNRNNDDDGFEARSQFSPYYPGQYGGPGYSGDAPPMYYGPYTNMVPPSTNMPQNGSAPMQYNNGYPVMVQQDPQQQFAWQYQQFGSPNQTMNATPYGAPMPMNYDISQDFQRMSFQPGNGSNQTPKMSNPTLAGFPDGYNRPQSQGMNQPWPMSGQTPYQFAQQGYNDRPMSAGQNPYPYGQLPNPQFGNNRNQHPLPGSFNRQQFNPQSQAFVPSFGPGPGMRGGGGFGMPGQSPQMGVVAPNMVGFPNFNMPMHQQQPPRPSQPTSQPQFNRPPGNPTFVKNPGQAAAAAAPQCLHQHQQTRGIRSVVAHPSPTDRFNRGPGLPVLGTSPAAALERKAYTTPLRTGALATKKGMTALYDPETGVRTPCTVLQLDRCQVVAHKTRDRHGYWAVALGAGWKHPSNVTRPLLGHYAAQGVSPKRWVREFRVRDERGLLGVGEVVGAEWFKEGQFVDARAESRGMGFAGGMKRWGFGGQPASHGQSLAHRLMGSSGGSQGSGSRVLPGKRMAGRMGGERVTVQNLKVLKVDAENGLVVVNGAVAGPKGCVVQIQDAIKKPWPDVPLITSTKGTEPAAAAEAA</sequence>
<evidence type="ECO:0000256" key="5">
    <source>
        <dbReference type="SAM" id="MobiDB-lite"/>
    </source>
</evidence>
<feature type="compositionally biased region" description="Basic and acidic residues" evidence="5">
    <location>
        <begin position="38"/>
        <end position="55"/>
    </location>
</feature>
<feature type="compositionally biased region" description="Gly residues" evidence="5">
    <location>
        <begin position="651"/>
        <end position="663"/>
    </location>
</feature>
<dbReference type="SUPFAM" id="SSF50447">
    <property type="entry name" value="Translation proteins"/>
    <property type="match status" value="1"/>
</dbReference>
<feature type="compositionally biased region" description="Low complexity" evidence="5">
    <location>
        <begin position="367"/>
        <end position="376"/>
    </location>
</feature>
<feature type="compositionally biased region" description="Low complexity" evidence="5">
    <location>
        <begin position="317"/>
        <end position="326"/>
    </location>
</feature>
<evidence type="ECO:0000256" key="4">
    <source>
        <dbReference type="ARBA" id="ARBA00035209"/>
    </source>
</evidence>
<feature type="region of interest" description="Disordered" evidence="5">
    <location>
        <begin position="1"/>
        <end position="161"/>
    </location>
</feature>
<dbReference type="Pfam" id="PF12752">
    <property type="entry name" value="SUZ"/>
    <property type="match status" value="1"/>
</dbReference>
<keyword evidence="3" id="KW-0687">Ribonucleoprotein</keyword>
<evidence type="ECO:0000256" key="1">
    <source>
        <dbReference type="ARBA" id="ARBA00006540"/>
    </source>
</evidence>
<feature type="compositionally biased region" description="Polar residues" evidence="5">
    <location>
        <begin position="349"/>
        <end position="366"/>
    </location>
</feature>
<comment type="caution">
    <text evidence="8">The sequence shown here is derived from an EMBL/GenBank/DDBJ whole genome shotgun (WGS) entry which is preliminary data.</text>
</comment>
<feature type="compositionally biased region" description="Polar residues" evidence="5">
    <location>
        <begin position="616"/>
        <end position="626"/>
    </location>
</feature>
<dbReference type="InterPro" id="IPR000597">
    <property type="entry name" value="Ribosomal_uL3"/>
</dbReference>
<evidence type="ECO:0000259" key="7">
    <source>
        <dbReference type="PROSITE" id="PS51673"/>
    </source>
</evidence>
<feature type="compositionally biased region" description="Basic and acidic residues" evidence="5">
    <location>
        <begin position="382"/>
        <end position="396"/>
    </location>
</feature>
<feature type="compositionally biased region" description="Polar residues" evidence="5">
    <location>
        <begin position="544"/>
        <end position="563"/>
    </location>
</feature>
<dbReference type="InterPro" id="IPR024771">
    <property type="entry name" value="SUZ"/>
</dbReference>
<dbReference type="SUPFAM" id="SSF82708">
    <property type="entry name" value="R3H domain"/>
    <property type="match status" value="1"/>
</dbReference>
<keyword evidence="9" id="KW-1185">Reference proteome</keyword>
<feature type="compositionally biased region" description="Polar residues" evidence="5">
    <location>
        <begin position="586"/>
        <end position="598"/>
    </location>
</feature>
<dbReference type="PROSITE" id="PS51061">
    <property type="entry name" value="R3H"/>
    <property type="match status" value="1"/>
</dbReference>
<dbReference type="Gene3D" id="3.30.160.810">
    <property type="match status" value="1"/>
</dbReference>
<protein>
    <recommendedName>
        <fullName evidence="4">Large ribosomal subunit protein uL3m</fullName>
    </recommendedName>
</protein>
<dbReference type="InterPro" id="IPR001374">
    <property type="entry name" value="R3H_dom"/>
</dbReference>